<protein>
    <submittedName>
        <fullName evidence="1">Uncharacterized protein</fullName>
    </submittedName>
</protein>
<evidence type="ECO:0000313" key="1">
    <source>
        <dbReference type="EMBL" id="ONI42628.1"/>
    </source>
</evidence>
<proteinExistence type="predicted"/>
<evidence type="ECO:0000313" key="2">
    <source>
        <dbReference type="Proteomes" id="UP000188605"/>
    </source>
</evidence>
<sequence length="64" mass="7239">MEKVYHNDLKRLNSPDLSSVGYVMDILQAVEWYTKSANQGCDNAKSTLKKLSKHVNKITSVKNV</sequence>
<name>A0ACC8XH39_9FIRM</name>
<keyword evidence="2" id="KW-1185">Reference proteome</keyword>
<dbReference type="Proteomes" id="UP000188605">
    <property type="component" value="Unassembled WGS sequence"/>
</dbReference>
<gene>
    <name evidence="1" type="ORF">AN396_13680</name>
</gene>
<dbReference type="EMBL" id="LJDB01000009">
    <property type="protein sequence ID" value="ONI42628.1"/>
    <property type="molecule type" value="Genomic_DNA"/>
</dbReference>
<accession>A0ACC8XH39</accession>
<comment type="caution">
    <text evidence="1">The sequence shown here is derived from an EMBL/GenBank/DDBJ whole genome shotgun (WGS) entry which is preliminary data.</text>
</comment>
<reference evidence="1" key="1">
    <citation type="submission" date="2016-08" db="EMBL/GenBank/DDBJ databases">
        <authorList>
            <person name="Ngugi D.K."/>
            <person name="Miyake S."/>
            <person name="Stingl U."/>
        </authorList>
    </citation>
    <scope>NUCLEOTIDE SEQUENCE</scope>
    <source>
        <strain evidence="1">SCG-B11WGA-EpuloA1</strain>
    </source>
</reference>
<organism evidence="1 2">
    <name type="scientific">Candidatus Epulonipiscium fishelsonii</name>
    <dbReference type="NCBI Taxonomy" id="77094"/>
    <lineage>
        <taxon>Bacteria</taxon>
        <taxon>Bacillati</taxon>
        <taxon>Bacillota</taxon>
        <taxon>Clostridia</taxon>
        <taxon>Lachnospirales</taxon>
        <taxon>Lachnospiraceae</taxon>
        <taxon>Candidatus Epulonipiscium</taxon>
    </lineage>
</organism>